<dbReference type="GO" id="GO:0005654">
    <property type="term" value="C:nucleoplasm"/>
    <property type="evidence" value="ECO:0007669"/>
    <property type="project" value="UniProtKB-ARBA"/>
</dbReference>
<dbReference type="FunFam" id="1.10.10.60:FF:000012">
    <property type="entry name" value="Metastasis-associated 1 family, member 3"/>
    <property type="match status" value="1"/>
</dbReference>
<feature type="coiled-coil region" evidence="9">
    <location>
        <begin position="117"/>
        <end position="154"/>
    </location>
</feature>
<evidence type="ECO:0000256" key="8">
    <source>
        <dbReference type="ARBA" id="ARBA00023242"/>
    </source>
</evidence>
<dbReference type="GO" id="GO:0008270">
    <property type="term" value="F:zinc ion binding"/>
    <property type="evidence" value="ECO:0007669"/>
    <property type="project" value="UniProtKB-KW"/>
</dbReference>
<dbReference type="GO" id="GO:0000785">
    <property type="term" value="C:chromatin"/>
    <property type="evidence" value="ECO:0007669"/>
    <property type="project" value="TreeGrafter"/>
</dbReference>
<dbReference type="GO" id="GO:0032991">
    <property type="term" value="C:protein-containing complex"/>
    <property type="evidence" value="ECO:0007669"/>
    <property type="project" value="UniProtKB-ARBA"/>
</dbReference>
<dbReference type="InterPro" id="IPR031557">
    <property type="entry name" value="N-CoR_GPS2_interact"/>
</dbReference>
<feature type="non-terminal residue" evidence="12">
    <location>
        <position position="1"/>
    </location>
</feature>
<dbReference type="Gene3D" id="1.10.10.60">
    <property type="entry name" value="Homeodomain-like"/>
    <property type="match status" value="1"/>
</dbReference>
<evidence type="ECO:0000256" key="2">
    <source>
        <dbReference type="ARBA" id="ARBA00010097"/>
    </source>
</evidence>
<comment type="similarity">
    <text evidence="2">Belongs to the N-CoR nuclear receptor corepressors family.</text>
</comment>
<evidence type="ECO:0000256" key="4">
    <source>
        <dbReference type="ARBA" id="ARBA00022771"/>
    </source>
</evidence>
<evidence type="ECO:0000256" key="6">
    <source>
        <dbReference type="ARBA" id="ARBA00023054"/>
    </source>
</evidence>
<name>A0A1B6HLN6_9HEMI</name>
<dbReference type="EMBL" id="GECU01032221">
    <property type="protein sequence ID" value="JAS75485.1"/>
    <property type="molecule type" value="Transcribed_RNA"/>
</dbReference>
<dbReference type="Pfam" id="PF15784">
    <property type="entry name" value="GPS2_interact"/>
    <property type="match status" value="1"/>
</dbReference>
<evidence type="ECO:0000256" key="10">
    <source>
        <dbReference type="SAM" id="MobiDB-lite"/>
    </source>
</evidence>
<dbReference type="InterPro" id="IPR051571">
    <property type="entry name" value="N-CoR_corepressor"/>
</dbReference>
<dbReference type="InterPro" id="IPR017884">
    <property type="entry name" value="SANT_dom"/>
</dbReference>
<keyword evidence="8" id="KW-0539">Nucleus</keyword>
<dbReference type="PROSITE" id="PS51293">
    <property type="entry name" value="SANT"/>
    <property type="match status" value="1"/>
</dbReference>
<sequence>PQSLTPTTYPPQSLTPTTYPPQSLTPTNYSPTTLYNVSNNSQYMVPPIQAINLQDLGPPVKKICFDKHKHELQQQVSVEILPEPLISISDYKPQVETISPLLLSENFVERLKYRTIKDEILQKFDKLNREISKVENSLLKLKNQEQELVKAACQPNDKKDDEEERLGQPFTQKIYDENRRKVKKAVLEMLGPKFDFPLYNQPSDTAVYHENKKKHADFKNRLMSSLIVKKKQKIRDEYFAQTYTRLMQEWHRKVEKIENSPKRKTNDAKNRKLFEKVFPELVKQRENQERFNRIGTRIKSDADLEEIMDGLQKQEMEKKKMRLNAVIPPLLLNADQRKYSYINTNGKIEDLAKEYKERQFSNIWTEAEVKIFKEMLLQHHKNFSVIASYLEHKSVGDCIQYYYQTKKEENYKSLLRKQQRKRSSRNNHRKVNVSAGATNSAMDLILSSGTGVTTRLQFEQMQKKEHPPTVSTPICDKLTVETSAKTPVRYESFTTTVNVTAVSSVSECEMKQDKKKKERKEKKEEGVLGEAIDGEMPDREKSYTVWKNESEHTGALRRSHAIKYDLTEEDMPAGIIPRLRTSLPYTHEV</sequence>
<proteinExistence type="inferred from homology"/>
<dbReference type="InterPro" id="IPR001005">
    <property type="entry name" value="SANT/Myb"/>
</dbReference>
<evidence type="ECO:0000256" key="1">
    <source>
        <dbReference type="ARBA" id="ARBA00004123"/>
    </source>
</evidence>
<evidence type="ECO:0000259" key="11">
    <source>
        <dbReference type="PROSITE" id="PS51293"/>
    </source>
</evidence>
<dbReference type="PANTHER" id="PTHR13992">
    <property type="entry name" value="NUCLEAR RECEPTOR CO-REPRESSOR RELATED NCOR"/>
    <property type="match status" value="1"/>
</dbReference>
<comment type="subcellular location">
    <subcellularLocation>
        <location evidence="1">Nucleus</location>
    </subcellularLocation>
</comment>
<dbReference type="GO" id="GO:0003677">
    <property type="term" value="F:DNA binding"/>
    <property type="evidence" value="ECO:0007669"/>
    <property type="project" value="UniProtKB-KW"/>
</dbReference>
<dbReference type="InterPro" id="IPR009057">
    <property type="entry name" value="Homeodomain-like_sf"/>
</dbReference>
<keyword evidence="3" id="KW-0479">Metal-binding</keyword>
<feature type="domain" description="SANT" evidence="11">
    <location>
        <begin position="359"/>
        <end position="410"/>
    </location>
</feature>
<protein>
    <recommendedName>
        <fullName evidence="11">SANT domain-containing protein</fullName>
    </recommendedName>
</protein>
<dbReference type="GO" id="GO:0006357">
    <property type="term" value="P:regulation of transcription by RNA polymerase II"/>
    <property type="evidence" value="ECO:0007669"/>
    <property type="project" value="TreeGrafter"/>
</dbReference>
<gene>
    <name evidence="12" type="ORF">g.21974</name>
</gene>
<evidence type="ECO:0000256" key="5">
    <source>
        <dbReference type="ARBA" id="ARBA00022833"/>
    </source>
</evidence>
<keyword evidence="5" id="KW-0862">Zinc</keyword>
<dbReference type="Gene3D" id="1.20.5.430">
    <property type="match status" value="1"/>
</dbReference>
<evidence type="ECO:0000256" key="3">
    <source>
        <dbReference type="ARBA" id="ARBA00022723"/>
    </source>
</evidence>
<dbReference type="AlphaFoldDB" id="A0A1B6HLN6"/>
<accession>A0A1B6HLN6</accession>
<reference evidence="12" key="1">
    <citation type="submission" date="2015-11" db="EMBL/GenBank/DDBJ databases">
        <title>De novo transcriptome assembly of four potential Pierce s Disease insect vectors from Arizona vineyards.</title>
        <authorList>
            <person name="Tassone E.E."/>
        </authorList>
    </citation>
    <scope>NUCLEOTIDE SEQUENCE</scope>
</reference>
<feature type="region of interest" description="Disordered" evidence="10">
    <location>
        <begin position="1"/>
        <end position="27"/>
    </location>
</feature>
<dbReference type="SMART" id="SM00717">
    <property type="entry name" value="SANT"/>
    <property type="match status" value="1"/>
</dbReference>
<dbReference type="Pfam" id="PF00249">
    <property type="entry name" value="Myb_DNA-binding"/>
    <property type="match status" value="1"/>
</dbReference>
<dbReference type="PANTHER" id="PTHR13992:SF39">
    <property type="entry name" value="SMRTER, ISOFORM G"/>
    <property type="match status" value="1"/>
</dbReference>
<keyword evidence="6 9" id="KW-0175">Coiled coil</keyword>
<organism evidence="12">
    <name type="scientific">Homalodisca liturata</name>
    <dbReference type="NCBI Taxonomy" id="320908"/>
    <lineage>
        <taxon>Eukaryota</taxon>
        <taxon>Metazoa</taxon>
        <taxon>Ecdysozoa</taxon>
        <taxon>Arthropoda</taxon>
        <taxon>Hexapoda</taxon>
        <taxon>Insecta</taxon>
        <taxon>Pterygota</taxon>
        <taxon>Neoptera</taxon>
        <taxon>Paraneoptera</taxon>
        <taxon>Hemiptera</taxon>
        <taxon>Auchenorrhyncha</taxon>
        <taxon>Membracoidea</taxon>
        <taxon>Cicadellidae</taxon>
        <taxon>Cicadellinae</taxon>
        <taxon>Proconiini</taxon>
        <taxon>Homalodisca</taxon>
    </lineage>
</organism>
<evidence type="ECO:0000313" key="12">
    <source>
        <dbReference type="EMBL" id="JAS75485.1"/>
    </source>
</evidence>
<evidence type="ECO:0000256" key="7">
    <source>
        <dbReference type="ARBA" id="ARBA00023125"/>
    </source>
</evidence>
<evidence type="ECO:0000256" key="9">
    <source>
        <dbReference type="SAM" id="Coils"/>
    </source>
</evidence>
<dbReference type="SUPFAM" id="SSF46689">
    <property type="entry name" value="Homeodomain-like"/>
    <property type="match status" value="1"/>
</dbReference>
<keyword evidence="7" id="KW-0238">DNA-binding</keyword>
<keyword evidence="4" id="KW-0863">Zinc-finger</keyword>